<protein>
    <submittedName>
        <fullName evidence="2">Uncharacterized protein</fullName>
    </submittedName>
</protein>
<dbReference type="AlphaFoldDB" id="X1VBA7"/>
<comment type="caution">
    <text evidence="2">The sequence shown here is derived from an EMBL/GenBank/DDBJ whole genome shotgun (WGS) entry which is preliminary data.</text>
</comment>
<feature type="compositionally biased region" description="Low complexity" evidence="1">
    <location>
        <begin position="53"/>
        <end position="63"/>
    </location>
</feature>
<feature type="non-terminal residue" evidence="2">
    <location>
        <position position="120"/>
    </location>
</feature>
<reference evidence="2" key="1">
    <citation type="journal article" date="2014" name="Front. Microbiol.">
        <title>High frequency of phylogenetically diverse reductive dehalogenase-homologous genes in deep subseafloor sedimentary metagenomes.</title>
        <authorList>
            <person name="Kawai M."/>
            <person name="Futagami T."/>
            <person name="Toyoda A."/>
            <person name="Takaki Y."/>
            <person name="Nishi S."/>
            <person name="Hori S."/>
            <person name="Arai W."/>
            <person name="Tsubouchi T."/>
            <person name="Morono Y."/>
            <person name="Uchiyama I."/>
            <person name="Ito T."/>
            <person name="Fujiyama A."/>
            <person name="Inagaki F."/>
            <person name="Takami H."/>
        </authorList>
    </citation>
    <scope>NUCLEOTIDE SEQUENCE</scope>
    <source>
        <strain evidence="2">Expedition CK06-06</strain>
    </source>
</reference>
<organism evidence="2">
    <name type="scientific">marine sediment metagenome</name>
    <dbReference type="NCBI Taxonomy" id="412755"/>
    <lineage>
        <taxon>unclassified sequences</taxon>
        <taxon>metagenomes</taxon>
        <taxon>ecological metagenomes</taxon>
    </lineage>
</organism>
<feature type="region of interest" description="Disordered" evidence="1">
    <location>
        <begin position="35"/>
        <end position="83"/>
    </location>
</feature>
<gene>
    <name evidence="2" type="ORF">S12H4_51747</name>
</gene>
<accession>X1VBA7</accession>
<evidence type="ECO:0000256" key="1">
    <source>
        <dbReference type="SAM" id="MobiDB-lite"/>
    </source>
</evidence>
<proteinExistence type="predicted"/>
<dbReference type="EMBL" id="BARW01032739">
    <property type="protein sequence ID" value="GAJ03190.1"/>
    <property type="molecule type" value="Genomic_DNA"/>
</dbReference>
<sequence>MMKRAAVGGSTMAPGYRSAEGIQAAQEYIDAEYSFISPTEGETEEQGGEKVGAAAPAKARAQATKPVSTPAAEETPPDEAIEGEGFRIDLTWLQESKKALKWTDDTVKTFLVGKYKGKPP</sequence>
<evidence type="ECO:0000313" key="2">
    <source>
        <dbReference type="EMBL" id="GAJ03190.1"/>
    </source>
</evidence>
<name>X1VBA7_9ZZZZ</name>